<protein>
    <submittedName>
        <fullName evidence="1 2">Uncharacterized protein</fullName>
    </submittedName>
</protein>
<dbReference type="GeneID" id="20198789"/>
<dbReference type="AlphaFoldDB" id="T1EQD9"/>
<dbReference type="HOGENOM" id="CLU_1095284_0_0_1"/>
<name>T1EQD9_HELRO</name>
<dbReference type="EnsemblMetazoa" id="HelroT160538">
    <property type="protein sequence ID" value="HelroP160538"/>
    <property type="gene ID" value="HelroG160538"/>
</dbReference>
<reference evidence="3" key="1">
    <citation type="submission" date="2012-12" db="EMBL/GenBank/DDBJ databases">
        <authorList>
            <person name="Hellsten U."/>
            <person name="Grimwood J."/>
            <person name="Chapman J.A."/>
            <person name="Shapiro H."/>
            <person name="Aerts A."/>
            <person name="Otillar R.P."/>
            <person name="Terry A.Y."/>
            <person name="Boore J.L."/>
            <person name="Simakov O."/>
            <person name="Marletaz F."/>
            <person name="Cho S.-J."/>
            <person name="Edsinger-Gonzales E."/>
            <person name="Havlak P."/>
            <person name="Kuo D.-H."/>
            <person name="Larsson T."/>
            <person name="Lv J."/>
            <person name="Arendt D."/>
            <person name="Savage R."/>
            <person name="Osoegawa K."/>
            <person name="de Jong P."/>
            <person name="Lindberg D.R."/>
            <person name="Seaver E.C."/>
            <person name="Weisblat D.A."/>
            <person name="Putnam N.H."/>
            <person name="Grigoriev I.V."/>
            <person name="Rokhsar D.S."/>
        </authorList>
    </citation>
    <scope>NUCLEOTIDE SEQUENCE</scope>
</reference>
<evidence type="ECO:0000313" key="1">
    <source>
        <dbReference type="EMBL" id="ESO06371.1"/>
    </source>
</evidence>
<dbReference type="InParanoid" id="T1EQD9"/>
<evidence type="ECO:0000313" key="3">
    <source>
        <dbReference type="Proteomes" id="UP000015101"/>
    </source>
</evidence>
<dbReference type="EMBL" id="AMQM01000618">
    <property type="status" value="NOT_ANNOTATED_CDS"/>
    <property type="molecule type" value="Genomic_DNA"/>
</dbReference>
<sequence length="254" mass="27803">MSAVVTPSSTGTCTINSYQHNTNLTSFGFISSLISMESNCGFSETPWKILLQLGQKINFTLVDFSTETSQKVKVTAGGLHVPPLQLQRQQQQQQKQQLPNNRQQSQQKCKALYAIIKDLALSSKLVNVCGGGGLAAFAADGRRFIFRGGGGSGDSVTVNQSVVYVGRIKHIAVTNGNEAEVMFSQDILITGYHFLIVFEAIGCIEMDEPDGAWIKQNKTSAIIGCHGTHVTWLMTCTRGLWNYISKKKIKEILP</sequence>
<proteinExistence type="predicted"/>
<organism evidence="2 3">
    <name type="scientific">Helobdella robusta</name>
    <name type="common">Californian leech</name>
    <dbReference type="NCBI Taxonomy" id="6412"/>
    <lineage>
        <taxon>Eukaryota</taxon>
        <taxon>Metazoa</taxon>
        <taxon>Spiralia</taxon>
        <taxon>Lophotrochozoa</taxon>
        <taxon>Annelida</taxon>
        <taxon>Clitellata</taxon>
        <taxon>Hirudinea</taxon>
        <taxon>Rhynchobdellida</taxon>
        <taxon>Glossiphoniidae</taxon>
        <taxon>Helobdella</taxon>
    </lineage>
</organism>
<keyword evidence="3" id="KW-1185">Reference proteome</keyword>
<evidence type="ECO:0000313" key="2">
    <source>
        <dbReference type="EnsemblMetazoa" id="HelroP160538"/>
    </source>
</evidence>
<reference evidence="1 3" key="2">
    <citation type="journal article" date="2013" name="Nature">
        <title>Insights into bilaterian evolution from three spiralian genomes.</title>
        <authorList>
            <person name="Simakov O."/>
            <person name="Marletaz F."/>
            <person name="Cho S.J."/>
            <person name="Edsinger-Gonzales E."/>
            <person name="Havlak P."/>
            <person name="Hellsten U."/>
            <person name="Kuo D.H."/>
            <person name="Larsson T."/>
            <person name="Lv J."/>
            <person name="Arendt D."/>
            <person name="Savage R."/>
            <person name="Osoegawa K."/>
            <person name="de Jong P."/>
            <person name="Grimwood J."/>
            <person name="Chapman J.A."/>
            <person name="Shapiro H."/>
            <person name="Aerts A."/>
            <person name="Otillar R.P."/>
            <person name="Terry A.Y."/>
            <person name="Boore J.L."/>
            <person name="Grigoriev I.V."/>
            <person name="Lindberg D.R."/>
            <person name="Seaver E.C."/>
            <person name="Weisblat D.A."/>
            <person name="Putnam N.H."/>
            <person name="Rokhsar D.S."/>
        </authorList>
    </citation>
    <scope>NUCLEOTIDE SEQUENCE</scope>
</reference>
<dbReference type="Proteomes" id="UP000015101">
    <property type="component" value="Unassembled WGS sequence"/>
</dbReference>
<dbReference type="RefSeq" id="XP_009015739.1">
    <property type="nucleotide sequence ID" value="XM_009017491.1"/>
</dbReference>
<gene>
    <name evidence="2" type="primary">20198789</name>
    <name evidence="1" type="ORF">HELRODRAFT_160538</name>
</gene>
<accession>T1EQD9</accession>
<reference evidence="2" key="3">
    <citation type="submission" date="2015-06" db="UniProtKB">
        <authorList>
            <consortium name="EnsemblMetazoa"/>
        </authorList>
    </citation>
    <scope>IDENTIFICATION</scope>
</reference>
<dbReference type="KEGG" id="hro:HELRODRAFT_160538"/>
<dbReference type="EMBL" id="KB096324">
    <property type="protein sequence ID" value="ESO06371.1"/>
    <property type="molecule type" value="Genomic_DNA"/>
</dbReference>
<dbReference type="CTD" id="20198789"/>